<protein>
    <submittedName>
        <fullName evidence="2">Uncharacterized protein</fullName>
    </submittedName>
</protein>
<evidence type="ECO:0000313" key="3">
    <source>
        <dbReference type="Proteomes" id="UP000037035"/>
    </source>
</evidence>
<dbReference type="AlphaFoldDB" id="A0A0L6VIX1"/>
<dbReference type="Proteomes" id="UP000037035">
    <property type="component" value="Unassembled WGS sequence"/>
</dbReference>
<feature type="non-terminal residue" evidence="2">
    <location>
        <position position="1"/>
    </location>
</feature>
<proteinExistence type="predicted"/>
<dbReference type="STRING" id="27349.A0A0L6VIX1"/>
<evidence type="ECO:0000256" key="1">
    <source>
        <dbReference type="SAM" id="MobiDB-lite"/>
    </source>
</evidence>
<accession>A0A0L6VIX1</accession>
<reference evidence="2 3" key="1">
    <citation type="submission" date="2015-08" db="EMBL/GenBank/DDBJ databases">
        <title>Next Generation Sequencing and Analysis of the Genome of Puccinia sorghi L Schw, the Causal Agent of Maize Common Rust.</title>
        <authorList>
            <person name="Rochi L."/>
            <person name="Burguener G."/>
            <person name="Darino M."/>
            <person name="Turjanski A."/>
            <person name="Kreff E."/>
            <person name="Dieguez M.J."/>
            <person name="Sacco F."/>
        </authorList>
    </citation>
    <scope>NUCLEOTIDE SEQUENCE [LARGE SCALE GENOMIC DNA]</scope>
    <source>
        <strain evidence="2 3">RO10H11247</strain>
    </source>
</reference>
<name>A0A0L6VIX1_9BASI</name>
<comment type="caution">
    <text evidence="2">The sequence shown here is derived from an EMBL/GenBank/DDBJ whole genome shotgun (WGS) entry which is preliminary data.</text>
</comment>
<dbReference type="VEuPathDB" id="FungiDB:VP01_15095g1"/>
<sequence>SPDNEHLLDLAVKIFIELVQSQEYTGIDHVDEETIRNSIYLHVTQRLRRRFREENKWEDTQRAAHAKNLRRHSRLTNVSHSPKHPGSSVKPIPKTFGVGSNCQGMLQR</sequence>
<feature type="region of interest" description="Disordered" evidence="1">
    <location>
        <begin position="62"/>
        <end position="108"/>
    </location>
</feature>
<organism evidence="2 3">
    <name type="scientific">Puccinia sorghi</name>
    <dbReference type="NCBI Taxonomy" id="27349"/>
    <lineage>
        <taxon>Eukaryota</taxon>
        <taxon>Fungi</taxon>
        <taxon>Dikarya</taxon>
        <taxon>Basidiomycota</taxon>
        <taxon>Pucciniomycotina</taxon>
        <taxon>Pucciniomycetes</taxon>
        <taxon>Pucciniales</taxon>
        <taxon>Pucciniaceae</taxon>
        <taxon>Puccinia</taxon>
    </lineage>
</organism>
<gene>
    <name evidence="2" type="ORF">VP01_15095g1</name>
</gene>
<evidence type="ECO:0000313" key="2">
    <source>
        <dbReference type="EMBL" id="KNZ60731.1"/>
    </source>
</evidence>
<feature type="compositionally biased region" description="Basic residues" evidence="1">
    <location>
        <begin position="64"/>
        <end position="74"/>
    </location>
</feature>
<feature type="compositionally biased region" description="Polar residues" evidence="1">
    <location>
        <begin position="98"/>
        <end position="108"/>
    </location>
</feature>
<dbReference type="OrthoDB" id="2507498at2759"/>
<keyword evidence="3" id="KW-1185">Reference proteome</keyword>
<dbReference type="EMBL" id="LAVV01005659">
    <property type="protein sequence ID" value="KNZ60731.1"/>
    <property type="molecule type" value="Genomic_DNA"/>
</dbReference>